<keyword evidence="5" id="KW-1185">Reference proteome</keyword>
<dbReference type="InterPro" id="IPR036249">
    <property type="entry name" value="Thioredoxin-like_sf"/>
</dbReference>
<dbReference type="InterPro" id="IPR025380">
    <property type="entry name" value="DUF4369"/>
</dbReference>
<evidence type="ECO:0000313" key="4">
    <source>
        <dbReference type="EMBL" id="PRD52006.1"/>
    </source>
</evidence>
<gene>
    <name evidence="4" type="ORF">C5749_17055</name>
</gene>
<proteinExistence type="predicted"/>
<feature type="domain" description="Thioredoxin" evidence="3">
    <location>
        <begin position="251"/>
        <end position="402"/>
    </location>
</feature>
<dbReference type="SUPFAM" id="SSF52833">
    <property type="entry name" value="Thioredoxin-like"/>
    <property type="match status" value="1"/>
</dbReference>
<dbReference type="Gene3D" id="3.40.30.10">
    <property type="entry name" value="Glutaredoxin"/>
    <property type="match status" value="1"/>
</dbReference>
<sequence>MHTVKKKMVLVFVAIVALMPTVVAQKKFQLKGEIGGANGEVIRLTYGQAAKGEMTSDSVTVAEGKFSFEGVIEGSTFGYITVGNRDSRSRNYFMMIMEPTSMKLVLNKEQLDQSILTGSKEHAKYAALELQKKPIIEEMKPLQDRYSEASTAYAEANKALKALEAKADSLKEESAAIREQFSPYQERMGRIDEEFIRQNPGSVVSAYLLRFKVSSMSLEEVEAYYNAFTKDVQNSSFGQDVWNEIQKMRSGSPGSKAFVFAKEDIHGEPLSLADFKGKYVLVDFWASWCVPCRKGNPHLIDLYNKYKADGFEIIGVSDDDRDEVAWKKAVEKDQIGIWKHVLRGLKRVGNTFDRSQDISEHYGVHTLPTKILIDPDGAIIGRYASGAGSDAELDAKLKEVFDK</sequence>
<dbReference type="AlphaFoldDB" id="A0A2S9JGC9"/>
<comment type="caution">
    <text evidence="4">The sequence shown here is derived from an EMBL/GenBank/DDBJ whole genome shotgun (WGS) entry which is preliminary data.</text>
</comment>
<protein>
    <submittedName>
        <fullName evidence="4">Thioredoxin</fullName>
    </submittedName>
</protein>
<organism evidence="4 5">
    <name type="scientific">Sphingobacterium gobiense</name>
    <dbReference type="NCBI Taxonomy" id="1382456"/>
    <lineage>
        <taxon>Bacteria</taxon>
        <taxon>Pseudomonadati</taxon>
        <taxon>Bacteroidota</taxon>
        <taxon>Sphingobacteriia</taxon>
        <taxon>Sphingobacteriales</taxon>
        <taxon>Sphingobacteriaceae</taxon>
        <taxon>Sphingobacterium</taxon>
    </lineage>
</organism>
<keyword evidence="1" id="KW-0676">Redox-active center</keyword>
<name>A0A2S9JGC9_9SPHI</name>
<keyword evidence="2" id="KW-0175">Coiled coil</keyword>
<dbReference type="InterPro" id="IPR050553">
    <property type="entry name" value="Thioredoxin_ResA/DsbE_sf"/>
</dbReference>
<dbReference type="EMBL" id="PVBS01000004">
    <property type="protein sequence ID" value="PRD52006.1"/>
    <property type="molecule type" value="Genomic_DNA"/>
</dbReference>
<dbReference type="PROSITE" id="PS51352">
    <property type="entry name" value="THIOREDOXIN_2"/>
    <property type="match status" value="1"/>
</dbReference>
<dbReference type="PANTHER" id="PTHR42852:SF13">
    <property type="entry name" value="PROTEIN DIPZ"/>
    <property type="match status" value="1"/>
</dbReference>
<evidence type="ECO:0000259" key="3">
    <source>
        <dbReference type="PROSITE" id="PS51352"/>
    </source>
</evidence>
<dbReference type="InterPro" id="IPR000866">
    <property type="entry name" value="AhpC/TSA"/>
</dbReference>
<dbReference type="OrthoDB" id="750178at2"/>
<dbReference type="InterPro" id="IPR017937">
    <property type="entry name" value="Thioredoxin_CS"/>
</dbReference>
<dbReference type="Proteomes" id="UP000238642">
    <property type="component" value="Unassembled WGS sequence"/>
</dbReference>
<dbReference type="GO" id="GO:0016209">
    <property type="term" value="F:antioxidant activity"/>
    <property type="evidence" value="ECO:0007669"/>
    <property type="project" value="InterPro"/>
</dbReference>
<evidence type="ECO:0000256" key="1">
    <source>
        <dbReference type="ARBA" id="ARBA00023284"/>
    </source>
</evidence>
<evidence type="ECO:0000256" key="2">
    <source>
        <dbReference type="SAM" id="Coils"/>
    </source>
</evidence>
<dbReference type="Pfam" id="PF00578">
    <property type="entry name" value="AhpC-TSA"/>
    <property type="match status" value="1"/>
</dbReference>
<dbReference type="GO" id="GO:0016491">
    <property type="term" value="F:oxidoreductase activity"/>
    <property type="evidence" value="ECO:0007669"/>
    <property type="project" value="InterPro"/>
</dbReference>
<dbReference type="RefSeq" id="WP_105727442.1">
    <property type="nucleotide sequence ID" value="NZ_PVBS01000004.1"/>
</dbReference>
<accession>A0A2S9JGC9</accession>
<dbReference type="PANTHER" id="PTHR42852">
    <property type="entry name" value="THIOL:DISULFIDE INTERCHANGE PROTEIN DSBE"/>
    <property type="match status" value="1"/>
</dbReference>
<dbReference type="Pfam" id="PF14289">
    <property type="entry name" value="DUF4369"/>
    <property type="match status" value="1"/>
</dbReference>
<feature type="coiled-coil region" evidence="2">
    <location>
        <begin position="146"/>
        <end position="180"/>
    </location>
</feature>
<reference evidence="4 5" key="1">
    <citation type="submission" date="2018-02" db="EMBL/GenBank/DDBJ databases">
        <title>The draft genome of Sphingobacterium gobiense H7.</title>
        <authorList>
            <person name="Li L."/>
            <person name="Liu L."/>
            <person name="Zhang X."/>
            <person name="Wang T."/>
            <person name="Liang L."/>
        </authorList>
    </citation>
    <scope>NUCLEOTIDE SEQUENCE [LARGE SCALE GENOMIC DNA]</scope>
    <source>
        <strain evidence="4 5">ACCC 05757</strain>
    </source>
</reference>
<dbReference type="InterPro" id="IPR013766">
    <property type="entry name" value="Thioredoxin_domain"/>
</dbReference>
<dbReference type="CDD" id="cd02966">
    <property type="entry name" value="TlpA_like_family"/>
    <property type="match status" value="1"/>
</dbReference>
<dbReference type="PROSITE" id="PS00194">
    <property type="entry name" value="THIOREDOXIN_1"/>
    <property type="match status" value="1"/>
</dbReference>
<evidence type="ECO:0000313" key="5">
    <source>
        <dbReference type="Proteomes" id="UP000238642"/>
    </source>
</evidence>